<evidence type="ECO:0000313" key="1">
    <source>
        <dbReference type="EMBL" id="MEB3344335.1"/>
    </source>
</evidence>
<gene>
    <name evidence="1" type="ORF">U6A24_02625</name>
</gene>
<comment type="caution">
    <text evidence="1">The sequence shown here is derived from an EMBL/GenBank/DDBJ whole genome shotgun (WGS) entry which is preliminary data.</text>
</comment>
<name>A0ABU5ZQI4_9FLAO</name>
<accession>A0ABU5ZQI4</accession>
<sequence length="74" mass="8969">MKRIITKEEYVKCIQRLEVIFDTEDEKETEKLEKLAKLIGDYEEHHYPIENINFNDAIINYLQTLLKQNKNLEK</sequence>
<reference evidence="1 2" key="1">
    <citation type="journal article" date="2013" name="Int. J. Syst. Evol. Microbiol.">
        <title>Aquimarina gracilis sp. nov., isolated from the gut microflora of a mussel, Mytilus coruscus, and emended description of Aquimarina spongiae.</title>
        <authorList>
            <person name="Park S.C."/>
            <person name="Choe H.N."/>
            <person name="Baik K.S."/>
            <person name="Seong C.N."/>
        </authorList>
    </citation>
    <scope>NUCLEOTIDE SEQUENCE [LARGE SCALE GENOMIC DNA]</scope>
    <source>
        <strain evidence="1 2">PSC32</strain>
    </source>
</reference>
<evidence type="ECO:0008006" key="3">
    <source>
        <dbReference type="Google" id="ProtNLM"/>
    </source>
</evidence>
<protein>
    <recommendedName>
        <fullName evidence="3">HTH-type transcriptional regulator/antitoxin HigA</fullName>
    </recommendedName>
</protein>
<organism evidence="1 2">
    <name type="scientific">Aquimarina gracilis</name>
    <dbReference type="NCBI Taxonomy" id="874422"/>
    <lineage>
        <taxon>Bacteria</taxon>
        <taxon>Pseudomonadati</taxon>
        <taxon>Bacteroidota</taxon>
        <taxon>Flavobacteriia</taxon>
        <taxon>Flavobacteriales</taxon>
        <taxon>Flavobacteriaceae</taxon>
        <taxon>Aquimarina</taxon>
    </lineage>
</organism>
<keyword evidence="2" id="KW-1185">Reference proteome</keyword>
<evidence type="ECO:0000313" key="2">
    <source>
        <dbReference type="Proteomes" id="UP001327027"/>
    </source>
</evidence>
<dbReference type="EMBL" id="JAYKLX010000001">
    <property type="protein sequence ID" value="MEB3344335.1"/>
    <property type="molecule type" value="Genomic_DNA"/>
</dbReference>
<proteinExistence type="predicted"/>
<dbReference type="RefSeq" id="WP_324178382.1">
    <property type="nucleotide sequence ID" value="NZ_BAABAW010000016.1"/>
</dbReference>
<dbReference type="Proteomes" id="UP001327027">
    <property type="component" value="Unassembled WGS sequence"/>
</dbReference>